<feature type="domain" description="EF-hand" evidence="2">
    <location>
        <begin position="52"/>
        <end position="87"/>
    </location>
</feature>
<dbReference type="SMART" id="SM00054">
    <property type="entry name" value="EFh"/>
    <property type="match status" value="2"/>
</dbReference>
<dbReference type="SUPFAM" id="SSF47473">
    <property type="entry name" value="EF-hand"/>
    <property type="match status" value="1"/>
</dbReference>
<accession>A0A9K3N9X8</accession>
<dbReference type="Gramene" id="mRNA:HanXRQr2_Chr09g0404991">
    <property type="protein sequence ID" value="CDS:HanXRQr2_Chr09g0404991.1"/>
    <property type="gene ID" value="HanXRQr2_Chr09g0404991"/>
</dbReference>
<evidence type="ECO:0000313" key="3">
    <source>
        <dbReference type="EMBL" id="KAF5792349.1"/>
    </source>
</evidence>
<dbReference type="PROSITE" id="PS50222">
    <property type="entry name" value="EF_HAND_2"/>
    <property type="match status" value="2"/>
</dbReference>
<dbReference type="AlphaFoldDB" id="A0A9K3N9X8"/>
<name>A0A9K3N9X8_HELAN</name>
<dbReference type="GO" id="GO:0005509">
    <property type="term" value="F:calcium ion binding"/>
    <property type="evidence" value="ECO:0007669"/>
    <property type="project" value="InterPro"/>
</dbReference>
<dbReference type="Pfam" id="PF13405">
    <property type="entry name" value="EF-hand_6"/>
    <property type="match status" value="1"/>
</dbReference>
<dbReference type="CDD" id="cd00051">
    <property type="entry name" value="EFh"/>
    <property type="match status" value="1"/>
</dbReference>
<reference evidence="3" key="2">
    <citation type="submission" date="2020-06" db="EMBL/GenBank/DDBJ databases">
        <title>Helianthus annuus Genome sequencing and assembly Release 2.</title>
        <authorList>
            <person name="Gouzy J."/>
            <person name="Langlade N."/>
            <person name="Munos S."/>
        </authorList>
    </citation>
    <scope>NUCLEOTIDE SEQUENCE</scope>
    <source>
        <tissue evidence="3">Leaves</tissue>
    </source>
</reference>
<protein>
    <submittedName>
        <fullName evidence="3">Guanylate cyclase activating protein</fullName>
    </submittedName>
</protein>
<sequence>MPRKGWTNWRGLEASLPEHQMRSIFKAFDINGDGKLSRKELKLCLKKFGLHFAGLRAWDAIGHIDADGDGMISEDEIDELIKYASKWGLIVTP</sequence>
<comment type="caution">
    <text evidence="3">The sequence shown here is derived from an EMBL/GenBank/DDBJ whole genome shotgun (WGS) entry which is preliminary data.</text>
</comment>
<proteinExistence type="predicted"/>
<evidence type="ECO:0000313" key="4">
    <source>
        <dbReference type="Proteomes" id="UP000215914"/>
    </source>
</evidence>
<dbReference type="InterPro" id="IPR002048">
    <property type="entry name" value="EF_hand_dom"/>
</dbReference>
<dbReference type="Proteomes" id="UP000215914">
    <property type="component" value="Unassembled WGS sequence"/>
</dbReference>
<dbReference type="Pfam" id="PF13202">
    <property type="entry name" value="EF-hand_5"/>
    <property type="match status" value="1"/>
</dbReference>
<dbReference type="PROSITE" id="PS00018">
    <property type="entry name" value="EF_HAND_1"/>
    <property type="match status" value="2"/>
</dbReference>
<evidence type="ECO:0000256" key="1">
    <source>
        <dbReference type="ARBA" id="ARBA00022837"/>
    </source>
</evidence>
<feature type="domain" description="EF-hand" evidence="2">
    <location>
        <begin position="16"/>
        <end position="51"/>
    </location>
</feature>
<organism evidence="3 4">
    <name type="scientific">Helianthus annuus</name>
    <name type="common">Common sunflower</name>
    <dbReference type="NCBI Taxonomy" id="4232"/>
    <lineage>
        <taxon>Eukaryota</taxon>
        <taxon>Viridiplantae</taxon>
        <taxon>Streptophyta</taxon>
        <taxon>Embryophyta</taxon>
        <taxon>Tracheophyta</taxon>
        <taxon>Spermatophyta</taxon>
        <taxon>Magnoliopsida</taxon>
        <taxon>eudicotyledons</taxon>
        <taxon>Gunneridae</taxon>
        <taxon>Pentapetalae</taxon>
        <taxon>asterids</taxon>
        <taxon>campanulids</taxon>
        <taxon>Asterales</taxon>
        <taxon>Asteraceae</taxon>
        <taxon>Asteroideae</taxon>
        <taxon>Heliantheae alliance</taxon>
        <taxon>Heliantheae</taxon>
        <taxon>Helianthus</taxon>
    </lineage>
</organism>
<dbReference type="Gene3D" id="1.10.238.10">
    <property type="entry name" value="EF-hand"/>
    <property type="match status" value="1"/>
</dbReference>
<keyword evidence="4" id="KW-1185">Reference proteome</keyword>
<gene>
    <name evidence="3" type="ORF">HanXRQr2_Chr09g0404991</name>
</gene>
<dbReference type="EMBL" id="MNCJ02000324">
    <property type="protein sequence ID" value="KAF5792349.1"/>
    <property type="molecule type" value="Genomic_DNA"/>
</dbReference>
<reference evidence="3" key="1">
    <citation type="journal article" date="2017" name="Nature">
        <title>The sunflower genome provides insights into oil metabolism, flowering and Asterid evolution.</title>
        <authorList>
            <person name="Badouin H."/>
            <person name="Gouzy J."/>
            <person name="Grassa C.J."/>
            <person name="Murat F."/>
            <person name="Staton S.E."/>
            <person name="Cottret L."/>
            <person name="Lelandais-Briere C."/>
            <person name="Owens G.L."/>
            <person name="Carrere S."/>
            <person name="Mayjonade B."/>
            <person name="Legrand L."/>
            <person name="Gill N."/>
            <person name="Kane N.C."/>
            <person name="Bowers J.E."/>
            <person name="Hubner S."/>
            <person name="Bellec A."/>
            <person name="Berard A."/>
            <person name="Berges H."/>
            <person name="Blanchet N."/>
            <person name="Boniface M.C."/>
            <person name="Brunel D."/>
            <person name="Catrice O."/>
            <person name="Chaidir N."/>
            <person name="Claudel C."/>
            <person name="Donnadieu C."/>
            <person name="Faraut T."/>
            <person name="Fievet G."/>
            <person name="Helmstetter N."/>
            <person name="King M."/>
            <person name="Knapp S.J."/>
            <person name="Lai Z."/>
            <person name="Le Paslier M.C."/>
            <person name="Lippi Y."/>
            <person name="Lorenzon L."/>
            <person name="Mandel J.R."/>
            <person name="Marage G."/>
            <person name="Marchand G."/>
            <person name="Marquand E."/>
            <person name="Bret-Mestries E."/>
            <person name="Morien E."/>
            <person name="Nambeesan S."/>
            <person name="Nguyen T."/>
            <person name="Pegot-Espagnet P."/>
            <person name="Pouilly N."/>
            <person name="Raftis F."/>
            <person name="Sallet E."/>
            <person name="Schiex T."/>
            <person name="Thomas J."/>
            <person name="Vandecasteele C."/>
            <person name="Vares D."/>
            <person name="Vear F."/>
            <person name="Vautrin S."/>
            <person name="Crespi M."/>
            <person name="Mangin B."/>
            <person name="Burke J.M."/>
            <person name="Salse J."/>
            <person name="Munos S."/>
            <person name="Vincourt P."/>
            <person name="Rieseberg L.H."/>
            <person name="Langlade N.B."/>
        </authorList>
    </citation>
    <scope>NUCLEOTIDE SEQUENCE</scope>
    <source>
        <tissue evidence="3">Leaves</tissue>
    </source>
</reference>
<dbReference type="InterPro" id="IPR018247">
    <property type="entry name" value="EF_Hand_1_Ca_BS"/>
</dbReference>
<keyword evidence="1" id="KW-0106">Calcium</keyword>
<evidence type="ECO:0000259" key="2">
    <source>
        <dbReference type="PROSITE" id="PS50222"/>
    </source>
</evidence>
<dbReference type="InterPro" id="IPR011992">
    <property type="entry name" value="EF-hand-dom_pair"/>
</dbReference>